<feature type="region of interest" description="Disordered" evidence="1">
    <location>
        <begin position="104"/>
        <end position="127"/>
    </location>
</feature>
<dbReference type="InterPro" id="IPR025642">
    <property type="entry name" value="DUF4342"/>
</dbReference>
<keyword evidence="5" id="KW-1185">Reference proteome</keyword>
<dbReference type="Pfam" id="PF14242">
    <property type="entry name" value="DUF4342"/>
    <property type="match status" value="1"/>
</dbReference>
<evidence type="ECO:0000259" key="3">
    <source>
        <dbReference type="Pfam" id="PF14242"/>
    </source>
</evidence>
<dbReference type="RefSeq" id="WP_380975057.1">
    <property type="nucleotide sequence ID" value="NZ_JBHTEF010000001.1"/>
</dbReference>
<comment type="caution">
    <text evidence="4">The sequence shown here is derived from an EMBL/GenBank/DDBJ whole genome shotgun (WGS) entry which is preliminary data.</text>
</comment>
<keyword evidence="2" id="KW-0472">Membrane</keyword>
<evidence type="ECO:0000256" key="1">
    <source>
        <dbReference type="SAM" id="MobiDB-lite"/>
    </source>
</evidence>
<sequence length="127" mass="12819">MSEQNQSSQGTSGTGSFTERIEVVADELVSTIKDLVQQGNVRRVTIRDKDGKQLFSLPLTAGVAAGGVAVLALPTLAAIAGIAALVTSTTLEVERTDVVDGGSVVDVDAGEQRGSGAGTPTDGSMSS</sequence>
<name>A0ABW2SQ44_9ACTO</name>
<evidence type="ECO:0000313" key="4">
    <source>
        <dbReference type="EMBL" id="MFC7581606.1"/>
    </source>
</evidence>
<evidence type="ECO:0000313" key="5">
    <source>
        <dbReference type="Proteomes" id="UP001596527"/>
    </source>
</evidence>
<evidence type="ECO:0000256" key="2">
    <source>
        <dbReference type="SAM" id="Phobius"/>
    </source>
</evidence>
<accession>A0ABW2SQ44</accession>
<gene>
    <name evidence="4" type="ORF">ACFQWG_10420</name>
</gene>
<keyword evidence="2" id="KW-0812">Transmembrane</keyword>
<keyword evidence="2" id="KW-1133">Transmembrane helix</keyword>
<dbReference type="Proteomes" id="UP001596527">
    <property type="component" value="Unassembled WGS sequence"/>
</dbReference>
<proteinExistence type="predicted"/>
<protein>
    <submittedName>
        <fullName evidence="4">DUF4342 domain-containing protein</fullName>
    </submittedName>
</protein>
<feature type="transmembrane region" description="Helical" evidence="2">
    <location>
        <begin position="63"/>
        <end position="86"/>
    </location>
</feature>
<reference evidence="5" key="1">
    <citation type="journal article" date="2019" name="Int. J. Syst. Evol. Microbiol.">
        <title>The Global Catalogue of Microorganisms (GCM) 10K type strain sequencing project: providing services to taxonomists for standard genome sequencing and annotation.</title>
        <authorList>
            <consortium name="The Broad Institute Genomics Platform"/>
            <consortium name="The Broad Institute Genome Sequencing Center for Infectious Disease"/>
            <person name="Wu L."/>
            <person name="Ma J."/>
        </authorList>
    </citation>
    <scope>NUCLEOTIDE SEQUENCE [LARGE SCALE GENOMIC DNA]</scope>
    <source>
        <strain evidence="5">CCUG 56698</strain>
    </source>
</reference>
<organism evidence="4 5">
    <name type="scientific">Schaalia naturae</name>
    <dbReference type="NCBI Taxonomy" id="635203"/>
    <lineage>
        <taxon>Bacteria</taxon>
        <taxon>Bacillati</taxon>
        <taxon>Actinomycetota</taxon>
        <taxon>Actinomycetes</taxon>
        <taxon>Actinomycetales</taxon>
        <taxon>Actinomycetaceae</taxon>
        <taxon>Schaalia</taxon>
    </lineage>
</organism>
<dbReference type="EMBL" id="JBHTEF010000001">
    <property type="protein sequence ID" value="MFC7581606.1"/>
    <property type="molecule type" value="Genomic_DNA"/>
</dbReference>
<feature type="domain" description="DUF4342" evidence="3">
    <location>
        <begin position="16"/>
        <end position="95"/>
    </location>
</feature>